<sequence>MTNPHLPSTSPSSTQQQSTEMQPTTPTPTPSSPPPAYSPPAYSPQTVPDYDAATLITASDLEVIVKSYHPPPKGSRPSVDGEWIPLPPDFKVPESVADVLRKQRRPSRDISRTLYVELEPWSADVEKAEAKLGYKIKGKKEAQKRRMRTLRYWAVVIAGMTVMGLVVGWVVVNRKKE</sequence>
<feature type="transmembrane region" description="Helical" evidence="2">
    <location>
        <begin position="150"/>
        <end position="172"/>
    </location>
</feature>
<feature type="compositionally biased region" description="Pro residues" evidence="1">
    <location>
        <begin position="25"/>
        <end position="42"/>
    </location>
</feature>
<feature type="compositionally biased region" description="Low complexity" evidence="1">
    <location>
        <begin position="7"/>
        <end position="24"/>
    </location>
</feature>
<evidence type="ECO:0000313" key="3">
    <source>
        <dbReference type="EMBL" id="RPA75087.1"/>
    </source>
</evidence>
<dbReference type="AlphaFoldDB" id="A0A3N4HP78"/>
<reference evidence="3 4" key="1">
    <citation type="journal article" date="2018" name="Nat. Ecol. Evol.">
        <title>Pezizomycetes genomes reveal the molecular basis of ectomycorrhizal truffle lifestyle.</title>
        <authorList>
            <person name="Murat C."/>
            <person name="Payen T."/>
            <person name="Noel B."/>
            <person name="Kuo A."/>
            <person name="Morin E."/>
            <person name="Chen J."/>
            <person name="Kohler A."/>
            <person name="Krizsan K."/>
            <person name="Balestrini R."/>
            <person name="Da Silva C."/>
            <person name="Montanini B."/>
            <person name="Hainaut M."/>
            <person name="Levati E."/>
            <person name="Barry K.W."/>
            <person name="Belfiori B."/>
            <person name="Cichocki N."/>
            <person name="Clum A."/>
            <person name="Dockter R.B."/>
            <person name="Fauchery L."/>
            <person name="Guy J."/>
            <person name="Iotti M."/>
            <person name="Le Tacon F."/>
            <person name="Lindquist E.A."/>
            <person name="Lipzen A."/>
            <person name="Malagnac F."/>
            <person name="Mello A."/>
            <person name="Molinier V."/>
            <person name="Miyauchi S."/>
            <person name="Poulain J."/>
            <person name="Riccioni C."/>
            <person name="Rubini A."/>
            <person name="Sitrit Y."/>
            <person name="Splivallo R."/>
            <person name="Traeger S."/>
            <person name="Wang M."/>
            <person name="Zifcakova L."/>
            <person name="Wipf D."/>
            <person name="Zambonelli A."/>
            <person name="Paolocci F."/>
            <person name="Nowrousian M."/>
            <person name="Ottonello S."/>
            <person name="Baldrian P."/>
            <person name="Spatafora J.W."/>
            <person name="Henrissat B."/>
            <person name="Nagy L.G."/>
            <person name="Aury J.M."/>
            <person name="Wincker P."/>
            <person name="Grigoriev I.V."/>
            <person name="Bonfante P."/>
            <person name="Martin F.M."/>
        </authorList>
    </citation>
    <scope>NUCLEOTIDE SEQUENCE [LARGE SCALE GENOMIC DNA]</scope>
    <source>
        <strain evidence="3 4">RN42</strain>
    </source>
</reference>
<name>A0A3N4HP78_ASCIM</name>
<protein>
    <submittedName>
        <fullName evidence="3">Uncharacterized protein</fullName>
    </submittedName>
</protein>
<accession>A0A3N4HP78</accession>
<evidence type="ECO:0000256" key="1">
    <source>
        <dbReference type="SAM" id="MobiDB-lite"/>
    </source>
</evidence>
<organism evidence="3 4">
    <name type="scientific">Ascobolus immersus RN42</name>
    <dbReference type="NCBI Taxonomy" id="1160509"/>
    <lineage>
        <taxon>Eukaryota</taxon>
        <taxon>Fungi</taxon>
        <taxon>Dikarya</taxon>
        <taxon>Ascomycota</taxon>
        <taxon>Pezizomycotina</taxon>
        <taxon>Pezizomycetes</taxon>
        <taxon>Pezizales</taxon>
        <taxon>Ascobolaceae</taxon>
        <taxon>Ascobolus</taxon>
    </lineage>
</organism>
<keyword evidence="2" id="KW-0472">Membrane</keyword>
<keyword evidence="4" id="KW-1185">Reference proteome</keyword>
<dbReference type="EMBL" id="ML119772">
    <property type="protein sequence ID" value="RPA75087.1"/>
    <property type="molecule type" value="Genomic_DNA"/>
</dbReference>
<feature type="region of interest" description="Disordered" evidence="1">
    <location>
        <begin position="1"/>
        <end position="49"/>
    </location>
</feature>
<evidence type="ECO:0000256" key="2">
    <source>
        <dbReference type="SAM" id="Phobius"/>
    </source>
</evidence>
<dbReference type="Proteomes" id="UP000275078">
    <property type="component" value="Unassembled WGS sequence"/>
</dbReference>
<keyword evidence="2" id="KW-0812">Transmembrane</keyword>
<keyword evidence="2" id="KW-1133">Transmembrane helix</keyword>
<evidence type="ECO:0000313" key="4">
    <source>
        <dbReference type="Proteomes" id="UP000275078"/>
    </source>
</evidence>
<gene>
    <name evidence="3" type="ORF">BJ508DRAFT_418317</name>
</gene>
<proteinExistence type="predicted"/>